<feature type="transmembrane region" description="Helical" evidence="2">
    <location>
        <begin position="224"/>
        <end position="245"/>
    </location>
</feature>
<comment type="caution">
    <text evidence="3">The sequence shown here is derived from an EMBL/GenBank/DDBJ whole genome shotgun (WGS) entry which is preliminary data.</text>
</comment>
<keyword evidence="2" id="KW-0472">Membrane</keyword>
<reference evidence="3 4" key="1">
    <citation type="submission" date="2020-05" db="EMBL/GenBank/DDBJ databases">
        <title>Hymenobacter terrestris sp. nov. and Hymenobacter lapidiphilus sp. nov., isolated from regoliths in Antarctica.</title>
        <authorList>
            <person name="Sedlacek I."/>
            <person name="Pantucek R."/>
            <person name="Zeman M."/>
            <person name="Holochova P."/>
            <person name="Kralova S."/>
            <person name="Stankova E."/>
            <person name="Sedo O."/>
            <person name="Micenkova L."/>
            <person name="Svec P."/>
            <person name="Gupta V."/>
            <person name="Sood U."/>
            <person name="Korpole U.S."/>
            <person name="Lal R."/>
        </authorList>
    </citation>
    <scope>NUCLEOTIDE SEQUENCE [LARGE SCALE GENOMIC DNA]</scope>
    <source>
        <strain evidence="3 4">P5342</strain>
    </source>
</reference>
<proteinExistence type="predicted"/>
<feature type="region of interest" description="Disordered" evidence="1">
    <location>
        <begin position="261"/>
        <end position="296"/>
    </location>
</feature>
<accession>A0A7Y7PLI4</accession>
<organism evidence="3 4">
    <name type="scientific">Hymenobacter lapidiphilus</name>
    <dbReference type="NCBI Taxonomy" id="2608003"/>
    <lineage>
        <taxon>Bacteria</taxon>
        <taxon>Pseudomonadati</taxon>
        <taxon>Bacteroidota</taxon>
        <taxon>Cytophagia</taxon>
        <taxon>Cytophagales</taxon>
        <taxon>Hymenobacteraceae</taxon>
        <taxon>Hymenobacter</taxon>
    </lineage>
</organism>
<evidence type="ECO:0000256" key="1">
    <source>
        <dbReference type="SAM" id="MobiDB-lite"/>
    </source>
</evidence>
<sequence length="296" mass="33079">MFRIRPLPLLLLLLGLVLPLLLVAQSTTGPAAANKRLFDSTVDELNFRTMETVYDKSFARAKYPVSLRATKARAEFDNYFGRDDLQKLFRNYNGVSERFKSRFGKGRTDLLEFEKQLNSLLVDRNFEFFIRVLPRDERVALVRTLQRVIKQSAAQFNASQDPAPDELAADGAAVPPAADGAAPATLRGPAAVAEDPNPQPEADLASAPAYAGPRPLDVPARHDWMDYLSLMLLIGSFLLLLYLVLSVVPALQQRLDALLPPAYADSDDEPEPEPRRPRRTASRALPEDRYEEEEES</sequence>
<dbReference type="EMBL" id="JABKAU010000003">
    <property type="protein sequence ID" value="NVO30023.1"/>
    <property type="molecule type" value="Genomic_DNA"/>
</dbReference>
<keyword evidence="4" id="KW-1185">Reference proteome</keyword>
<evidence type="ECO:0000313" key="3">
    <source>
        <dbReference type="EMBL" id="NVO30023.1"/>
    </source>
</evidence>
<dbReference type="RefSeq" id="WP_176906733.1">
    <property type="nucleotide sequence ID" value="NZ_JABKAU010000003.1"/>
</dbReference>
<feature type="compositionally biased region" description="Low complexity" evidence="1">
    <location>
        <begin position="169"/>
        <end position="184"/>
    </location>
</feature>
<keyword evidence="2" id="KW-1133">Transmembrane helix</keyword>
<gene>
    <name evidence="3" type="ORF">HW554_02290</name>
</gene>
<keyword evidence="2" id="KW-0812">Transmembrane</keyword>
<evidence type="ECO:0000256" key="2">
    <source>
        <dbReference type="SAM" id="Phobius"/>
    </source>
</evidence>
<dbReference type="AlphaFoldDB" id="A0A7Y7PLI4"/>
<dbReference type="Proteomes" id="UP000565521">
    <property type="component" value="Unassembled WGS sequence"/>
</dbReference>
<feature type="region of interest" description="Disordered" evidence="1">
    <location>
        <begin position="156"/>
        <end position="210"/>
    </location>
</feature>
<evidence type="ECO:0000313" key="4">
    <source>
        <dbReference type="Proteomes" id="UP000565521"/>
    </source>
</evidence>
<name>A0A7Y7PLI4_9BACT</name>
<protein>
    <submittedName>
        <fullName evidence="3">Uncharacterized protein</fullName>
    </submittedName>
</protein>